<organism evidence="1 2">
    <name type="scientific">Janibacter limosus</name>
    <dbReference type="NCBI Taxonomy" id="53458"/>
    <lineage>
        <taxon>Bacteria</taxon>
        <taxon>Bacillati</taxon>
        <taxon>Actinomycetota</taxon>
        <taxon>Actinomycetes</taxon>
        <taxon>Micrococcales</taxon>
        <taxon>Intrasporangiaceae</taxon>
        <taxon>Janibacter</taxon>
    </lineage>
</organism>
<accession>A0AC61U3L3</accession>
<protein>
    <submittedName>
        <fullName evidence="1">Uncharacterized protein</fullName>
    </submittedName>
</protein>
<gene>
    <name evidence="1" type="ORF">LP422_19670</name>
</gene>
<evidence type="ECO:0000313" key="1">
    <source>
        <dbReference type="EMBL" id="UUZ44558.1"/>
    </source>
</evidence>
<proteinExistence type="predicted"/>
<dbReference type="EMBL" id="CP087977">
    <property type="protein sequence ID" value="UUZ44558.1"/>
    <property type="molecule type" value="Genomic_DNA"/>
</dbReference>
<dbReference type="Proteomes" id="UP001059663">
    <property type="component" value="Chromosome"/>
</dbReference>
<evidence type="ECO:0000313" key="2">
    <source>
        <dbReference type="Proteomes" id="UP001059663"/>
    </source>
</evidence>
<sequence>MFDEELTEVEESFRGLGRARTGVRERGSRADEQALTDALHATERVRRAADALELTVLGQAVRFEDQWGADGVYRQGPAAGGPGGEFAPEAAAVVTRAGIFEAGERCDLAARAVTDPACLTDLLAEGRIRAGGDGRGGQGDPRGQRGSCGCGSRAPAGPPSRQARHHPHRGPGGAGAAQGDP</sequence>
<reference evidence="1" key="1">
    <citation type="submission" date="2021-11" db="EMBL/GenBank/DDBJ databases">
        <title>Study of the species diversity of bacterial strains isolated from a unique natural object - Shulgan-Tash cave (Bashkiria).</title>
        <authorList>
            <person name="Sazanova A.L."/>
            <person name="Chirak E.R."/>
            <person name="Safronova V.I."/>
        </authorList>
    </citation>
    <scope>NUCLEOTIDE SEQUENCE</scope>
    <source>
        <strain evidence="1">P1</strain>
    </source>
</reference>
<name>A0AC61U3L3_9MICO</name>